<organism evidence="1 2">
    <name type="scientific">Suillus discolor</name>
    <dbReference type="NCBI Taxonomy" id="1912936"/>
    <lineage>
        <taxon>Eukaryota</taxon>
        <taxon>Fungi</taxon>
        <taxon>Dikarya</taxon>
        <taxon>Basidiomycota</taxon>
        <taxon>Agaricomycotina</taxon>
        <taxon>Agaricomycetes</taxon>
        <taxon>Agaricomycetidae</taxon>
        <taxon>Boletales</taxon>
        <taxon>Suillineae</taxon>
        <taxon>Suillaceae</taxon>
        <taxon>Suillus</taxon>
    </lineage>
</organism>
<evidence type="ECO:0000313" key="2">
    <source>
        <dbReference type="Proteomes" id="UP000823399"/>
    </source>
</evidence>
<reference evidence="1" key="1">
    <citation type="journal article" date="2020" name="New Phytol.">
        <title>Comparative genomics reveals dynamic genome evolution in host specialist ectomycorrhizal fungi.</title>
        <authorList>
            <person name="Lofgren L.A."/>
            <person name="Nguyen N.H."/>
            <person name="Vilgalys R."/>
            <person name="Ruytinx J."/>
            <person name="Liao H.L."/>
            <person name="Branco S."/>
            <person name="Kuo A."/>
            <person name="LaButti K."/>
            <person name="Lipzen A."/>
            <person name="Andreopoulos W."/>
            <person name="Pangilinan J."/>
            <person name="Riley R."/>
            <person name="Hundley H."/>
            <person name="Na H."/>
            <person name="Barry K."/>
            <person name="Grigoriev I.V."/>
            <person name="Stajich J.E."/>
            <person name="Kennedy P.G."/>
        </authorList>
    </citation>
    <scope>NUCLEOTIDE SEQUENCE</scope>
    <source>
        <strain evidence="1">FC423</strain>
    </source>
</reference>
<accession>A0A9P7FB32</accession>
<dbReference type="EMBL" id="JABBWM010000018">
    <property type="protein sequence ID" value="KAG2111196.1"/>
    <property type="molecule type" value="Genomic_DNA"/>
</dbReference>
<protein>
    <submittedName>
        <fullName evidence="1">Uncharacterized protein</fullName>
    </submittedName>
</protein>
<proteinExistence type="predicted"/>
<dbReference type="GeneID" id="64695798"/>
<name>A0A9P7FB32_9AGAM</name>
<gene>
    <name evidence="1" type="ORF">F5147DRAFT_651404</name>
</gene>
<sequence length="301" mass="33317">MIHFEDIRLVLVTRQTSLSVEDYRHYHKGISPSLCLAPYRVSPRLIAVVSAWGSIVIMRMQLVCDKRRFQQHSEVSPHPSIRKSLECLRLGYVDVPPNFKQRFEINLSTKLESRQGMAGTLKRIGQGVHGLCGQLVLLVLVSAGLFMSMVKAGKGVAHCTGSKDLSDSEERTQLQRRLQNLTPEVLSDAVIAVHANVEWRRVGAIAAALRVDAVQKHFMFLDLLAKSEADTHVNAVMEPLETAIGALSSDTTDELNDCRNSSIAAFNLDVTPFVAADTELDHVEDLSSAHFHLPQNNTTAE</sequence>
<evidence type="ECO:0000313" key="1">
    <source>
        <dbReference type="EMBL" id="KAG2111196.1"/>
    </source>
</evidence>
<keyword evidence="2" id="KW-1185">Reference proteome</keyword>
<dbReference type="Proteomes" id="UP000823399">
    <property type="component" value="Unassembled WGS sequence"/>
</dbReference>
<dbReference type="AlphaFoldDB" id="A0A9P7FB32"/>
<dbReference type="RefSeq" id="XP_041294555.1">
    <property type="nucleotide sequence ID" value="XM_041433539.1"/>
</dbReference>
<dbReference type="OrthoDB" id="2691942at2759"/>
<comment type="caution">
    <text evidence="1">The sequence shown here is derived from an EMBL/GenBank/DDBJ whole genome shotgun (WGS) entry which is preliminary data.</text>
</comment>